<evidence type="ECO:0000313" key="4">
    <source>
        <dbReference type="Proteomes" id="UP000549250"/>
    </source>
</evidence>
<keyword evidence="3" id="KW-0969">Cilium</keyword>
<sequence length="76" mass="8479">MDTLWIVALAVVALILVAIMLHAAAKPRRFKPKSEEYWKEQARRMQKRYTGQVIGGEAAASGKRRAKAGSVRGLDR</sequence>
<dbReference type="EMBL" id="JACHXI010000006">
    <property type="protein sequence ID" value="MBB3103373.1"/>
    <property type="molecule type" value="Genomic_DNA"/>
</dbReference>
<keyword evidence="2" id="KW-0812">Transmembrane</keyword>
<keyword evidence="3" id="KW-0966">Cell projection</keyword>
<keyword evidence="2" id="KW-1133">Transmembrane helix</keyword>
<gene>
    <name evidence="3" type="ORF">FHR87_001768</name>
</gene>
<accession>A0A839T6S0</accession>
<keyword evidence="3" id="KW-0282">Flagellum</keyword>
<evidence type="ECO:0000313" key="3">
    <source>
        <dbReference type="EMBL" id="MBB3103373.1"/>
    </source>
</evidence>
<organism evidence="3 4">
    <name type="scientific">Azomonas macrocytogenes</name>
    <name type="common">Azotobacter macrocytogenes</name>
    <dbReference type="NCBI Taxonomy" id="69962"/>
    <lineage>
        <taxon>Bacteria</taxon>
        <taxon>Pseudomonadati</taxon>
        <taxon>Pseudomonadota</taxon>
        <taxon>Gammaproteobacteria</taxon>
        <taxon>Pseudomonadales</taxon>
        <taxon>Pseudomonadaceae</taxon>
        <taxon>Azomonas</taxon>
    </lineage>
</organism>
<keyword evidence="4" id="KW-1185">Reference proteome</keyword>
<comment type="caution">
    <text evidence="3">The sequence shown here is derived from an EMBL/GenBank/DDBJ whole genome shotgun (WGS) entry which is preliminary data.</text>
</comment>
<dbReference type="RefSeq" id="WP_183166303.1">
    <property type="nucleotide sequence ID" value="NZ_JACHXI010000006.1"/>
</dbReference>
<evidence type="ECO:0000256" key="2">
    <source>
        <dbReference type="SAM" id="Phobius"/>
    </source>
</evidence>
<reference evidence="3 4" key="1">
    <citation type="submission" date="2020-08" db="EMBL/GenBank/DDBJ databases">
        <title>Genomic Encyclopedia of Type Strains, Phase III (KMG-III): the genomes of soil and plant-associated and newly described type strains.</title>
        <authorList>
            <person name="Whitman W."/>
        </authorList>
    </citation>
    <scope>NUCLEOTIDE SEQUENCE [LARGE SCALE GENOMIC DNA]</scope>
    <source>
        <strain evidence="3 4">CECT 4462</strain>
    </source>
</reference>
<dbReference type="Proteomes" id="UP000549250">
    <property type="component" value="Unassembled WGS sequence"/>
</dbReference>
<proteinExistence type="predicted"/>
<feature type="region of interest" description="Disordered" evidence="1">
    <location>
        <begin position="56"/>
        <end position="76"/>
    </location>
</feature>
<feature type="transmembrane region" description="Helical" evidence="2">
    <location>
        <begin position="6"/>
        <end position="25"/>
    </location>
</feature>
<name>A0A839T6S0_AZOMA</name>
<evidence type="ECO:0000256" key="1">
    <source>
        <dbReference type="SAM" id="MobiDB-lite"/>
    </source>
</evidence>
<protein>
    <submittedName>
        <fullName evidence="3">Flagellar biosynthesis/type III secretory pathway M-ring protein FliF/YscJ</fullName>
    </submittedName>
</protein>
<dbReference type="AlphaFoldDB" id="A0A839T6S0"/>
<keyword evidence="2" id="KW-0472">Membrane</keyword>